<dbReference type="InterPro" id="IPR011992">
    <property type="entry name" value="EF-hand-dom_pair"/>
</dbReference>
<dbReference type="SUPFAM" id="SSF47473">
    <property type="entry name" value="EF-hand"/>
    <property type="match status" value="1"/>
</dbReference>
<feature type="region of interest" description="Disordered" evidence="1">
    <location>
        <begin position="355"/>
        <end position="423"/>
    </location>
</feature>
<dbReference type="OrthoDB" id="10045710at2759"/>
<evidence type="ECO:0000256" key="1">
    <source>
        <dbReference type="SAM" id="MobiDB-lite"/>
    </source>
</evidence>
<dbReference type="Proteomes" id="UP000243797">
    <property type="component" value="Unassembled WGS sequence"/>
</dbReference>
<feature type="compositionally biased region" description="Basic and acidic residues" evidence="1">
    <location>
        <begin position="99"/>
        <end position="113"/>
    </location>
</feature>
<keyword evidence="4" id="KW-1185">Reference proteome</keyword>
<protein>
    <recommendedName>
        <fullName evidence="2">EH domain-containing protein</fullName>
    </recommendedName>
</protein>
<evidence type="ECO:0000259" key="2">
    <source>
        <dbReference type="PROSITE" id="PS50031"/>
    </source>
</evidence>
<dbReference type="AlphaFoldDB" id="A0A2K1QT34"/>
<gene>
    <name evidence="3" type="ORF">CAC42_7613</name>
</gene>
<sequence length="583" mass="63789">MTSPRQRPGRLEPPLNSHEAALVGALTAFAKSPSTSTSPGRGRPGPPLNNARPLGRISTAPLKSPAQASASAANVSSPSGTPGKPIRHDSGAVPTAKEQITHGKDPGRSHEVQTDVSTQNVRPKVQKKPKPLPLVKDTRPSSTFARTAPVRSIDTALQSDEHDDERIPSTSSLVQMFERQGTRTTSANTPLKSPTPMRKPLVLDQDDQTLSSQVKPRKVSTSSEASLPDNAPLSGKSKTTDVSSPNSFRSARDSFSPLLDRKPSVVEKPSVPPHRRAMKDVNPALQPHSDLSPPSKDPPRTSPIPIKQSQRSPYAQPSAAISSASIQATYNAMHPRRLSALRTGDSLANAIVASSLASSRAPSPAKFPGPNSLRSVHSHHNLFTRTPSPHKRKPASANAAGGLRQTLRKETPSSADENNLEDDPYYKHKKKRHIRKHANKYHEGDRKRWRNAVTERERDRYEGVWAANKGVLLATVPMTMREKRSEKRNYGAAGSWLEDTGFDMDGLGPVPETDTVESKDRGHVHAFIVRDLWSRSRLPVHVLEEIWNLVDGEGRSALSREEFVVGMWLVDQRLKGRKLPVKD</sequence>
<dbReference type="SMART" id="SM00027">
    <property type="entry name" value="EH"/>
    <property type="match status" value="1"/>
</dbReference>
<dbReference type="Gene3D" id="1.10.238.10">
    <property type="entry name" value="EF-hand"/>
    <property type="match status" value="1"/>
</dbReference>
<feature type="compositionally biased region" description="Polar residues" evidence="1">
    <location>
        <begin position="182"/>
        <end position="192"/>
    </location>
</feature>
<dbReference type="InParanoid" id="A0A2K1QT34"/>
<feature type="domain" description="EH" evidence="2">
    <location>
        <begin position="514"/>
        <end position="583"/>
    </location>
</feature>
<feature type="compositionally biased region" description="Low complexity" evidence="1">
    <location>
        <begin position="32"/>
        <end position="41"/>
    </location>
</feature>
<dbReference type="InterPro" id="IPR000261">
    <property type="entry name" value="EH_dom"/>
</dbReference>
<reference evidence="3 4" key="1">
    <citation type="submission" date="2017-06" db="EMBL/GenBank/DDBJ databases">
        <title>Draft genome sequence of a variant of Elsinoe murrayae.</title>
        <authorList>
            <person name="Cheng Q."/>
        </authorList>
    </citation>
    <scope>NUCLEOTIDE SEQUENCE [LARGE SCALE GENOMIC DNA]</scope>
    <source>
        <strain evidence="3 4">CQ-2017a</strain>
    </source>
</reference>
<evidence type="ECO:0000313" key="3">
    <source>
        <dbReference type="EMBL" id="PNS18244.1"/>
    </source>
</evidence>
<feature type="compositionally biased region" description="Low complexity" evidence="1">
    <location>
        <begin position="60"/>
        <end position="79"/>
    </location>
</feature>
<accession>A0A2K1QT34</accession>
<feature type="compositionally biased region" description="Low complexity" evidence="1">
    <location>
        <begin position="312"/>
        <end position="321"/>
    </location>
</feature>
<feature type="compositionally biased region" description="Basic residues" evidence="1">
    <location>
        <begin position="376"/>
        <end position="394"/>
    </location>
</feature>
<dbReference type="STRING" id="2082308.A0A2K1QT34"/>
<feature type="compositionally biased region" description="Polar residues" evidence="1">
    <location>
        <begin position="208"/>
        <end position="225"/>
    </location>
</feature>
<feature type="compositionally biased region" description="Low complexity" evidence="1">
    <location>
        <begin position="355"/>
        <end position="364"/>
    </location>
</feature>
<proteinExistence type="predicted"/>
<organism evidence="3 4">
    <name type="scientific">Sphaceloma murrayae</name>
    <dbReference type="NCBI Taxonomy" id="2082308"/>
    <lineage>
        <taxon>Eukaryota</taxon>
        <taxon>Fungi</taxon>
        <taxon>Dikarya</taxon>
        <taxon>Ascomycota</taxon>
        <taxon>Pezizomycotina</taxon>
        <taxon>Dothideomycetes</taxon>
        <taxon>Dothideomycetidae</taxon>
        <taxon>Myriangiales</taxon>
        <taxon>Elsinoaceae</taxon>
        <taxon>Sphaceloma</taxon>
    </lineage>
</organism>
<feature type="compositionally biased region" description="Polar residues" evidence="1">
    <location>
        <begin position="236"/>
        <end position="249"/>
    </location>
</feature>
<feature type="region of interest" description="Disordered" evidence="1">
    <location>
        <begin position="27"/>
        <end position="321"/>
    </location>
</feature>
<dbReference type="PROSITE" id="PS50031">
    <property type="entry name" value="EH"/>
    <property type="match status" value="1"/>
</dbReference>
<comment type="caution">
    <text evidence="3">The sequence shown here is derived from an EMBL/GenBank/DDBJ whole genome shotgun (WGS) entry which is preliminary data.</text>
</comment>
<name>A0A2K1QT34_9PEZI</name>
<dbReference type="Pfam" id="PF12763">
    <property type="entry name" value="EH"/>
    <property type="match status" value="1"/>
</dbReference>
<dbReference type="EMBL" id="NKHZ01000043">
    <property type="protein sequence ID" value="PNS18244.1"/>
    <property type="molecule type" value="Genomic_DNA"/>
</dbReference>
<evidence type="ECO:0000313" key="4">
    <source>
        <dbReference type="Proteomes" id="UP000243797"/>
    </source>
</evidence>
<dbReference type="CDD" id="cd00052">
    <property type="entry name" value="EH"/>
    <property type="match status" value="1"/>
</dbReference>